<dbReference type="OrthoDB" id="5854210at2759"/>
<protein>
    <submittedName>
        <fullName evidence="1">Uncharacterized protein</fullName>
    </submittedName>
</protein>
<keyword evidence="2" id="KW-1185">Reference proteome</keyword>
<dbReference type="EMBL" id="KN732610">
    <property type="protein sequence ID" value="KIH58880.1"/>
    <property type="molecule type" value="Genomic_DNA"/>
</dbReference>
<gene>
    <name evidence="1" type="ORF">ANCDUO_10904</name>
</gene>
<dbReference type="AlphaFoldDB" id="A0A0C2GCS9"/>
<sequence length="156" mass="17897">MTYHDVVDAITIVDLSCFLSKWWSCMRALLRALKVCLAKRWLQLLHLMPLGDVDMCGLNWILAKFQRCANGVILCSLSKYCSSFYGVQALHLRSIDNLFAVLYDYEVEGLTTASQEVNFTFVDYLWKISDSERKRETLREEQGISGGLTTPSWEIV</sequence>
<organism evidence="1 2">
    <name type="scientific">Ancylostoma duodenale</name>
    <dbReference type="NCBI Taxonomy" id="51022"/>
    <lineage>
        <taxon>Eukaryota</taxon>
        <taxon>Metazoa</taxon>
        <taxon>Ecdysozoa</taxon>
        <taxon>Nematoda</taxon>
        <taxon>Chromadorea</taxon>
        <taxon>Rhabditida</taxon>
        <taxon>Rhabditina</taxon>
        <taxon>Rhabditomorpha</taxon>
        <taxon>Strongyloidea</taxon>
        <taxon>Ancylostomatidae</taxon>
        <taxon>Ancylostomatinae</taxon>
        <taxon>Ancylostoma</taxon>
    </lineage>
</organism>
<reference evidence="1 2" key="1">
    <citation type="submission" date="2013-12" db="EMBL/GenBank/DDBJ databases">
        <title>Draft genome of the parsitic nematode Ancylostoma duodenale.</title>
        <authorList>
            <person name="Mitreva M."/>
        </authorList>
    </citation>
    <scope>NUCLEOTIDE SEQUENCE [LARGE SCALE GENOMIC DNA]</scope>
    <source>
        <strain evidence="1 2">Zhejiang</strain>
    </source>
</reference>
<dbReference type="Proteomes" id="UP000054047">
    <property type="component" value="Unassembled WGS sequence"/>
</dbReference>
<evidence type="ECO:0000313" key="1">
    <source>
        <dbReference type="EMBL" id="KIH58880.1"/>
    </source>
</evidence>
<name>A0A0C2GCS9_9BILA</name>
<evidence type="ECO:0000313" key="2">
    <source>
        <dbReference type="Proteomes" id="UP000054047"/>
    </source>
</evidence>
<proteinExistence type="predicted"/>
<accession>A0A0C2GCS9</accession>